<comment type="caution">
    <text evidence="2">The sequence shown here is derived from an EMBL/GenBank/DDBJ whole genome shotgun (WGS) entry which is preliminary data.</text>
</comment>
<feature type="domain" description="DUF7041" evidence="1">
    <location>
        <begin position="20"/>
        <end position="98"/>
    </location>
</feature>
<sequence length="247" mass="28073">IPVKGQDDKPERLRKLDFRNFDGSDPKLWFDELEVVFNSSHIFSEENKFAALLKLLEQSTSSLLSVVTRSKPVDAYSQARKILIREYSLSKYDRVKEYLLGQPPNPGEHLTHFAARSEVLVEDITMDDIRKFRNLRFAPPAVRLQLAGSRFDDCTVAELLSEADTLTQRAIQDGEIVGAVGNQRKPQWDPNKKEKSKSKVCHFHNKFGKDTHTCTGEAKCILWNESLNLAYSNRPKQGNDKSGPPRG</sequence>
<organism evidence="2 3">
    <name type="scientific">Paramuricea clavata</name>
    <name type="common">Red gorgonian</name>
    <name type="synonym">Violescent sea-whip</name>
    <dbReference type="NCBI Taxonomy" id="317549"/>
    <lineage>
        <taxon>Eukaryota</taxon>
        <taxon>Metazoa</taxon>
        <taxon>Cnidaria</taxon>
        <taxon>Anthozoa</taxon>
        <taxon>Octocorallia</taxon>
        <taxon>Malacalcyonacea</taxon>
        <taxon>Plexauridae</taxon>
        <taxon>Paramuricea</taxon>
    </lineage>
</organism>
<accession>A0A6S7KVR9</accession>
<name>A0A6S7KVR9_PARCT</name>
<dbReference type="EMBL" id="CACRXK020046706">
    <property type="protein sequence ID" value="CAB4046160.1"/>
    <property type="molecule type" value="Genomic_DNA"/>
</dbReference>
<dbReference type="Proteomes" id="UP001152795">
    <property type="component" value="Unassembled WGS sequence"/>
</dbReference>
<dbReference type="InterPro" id="IPR055469">
    <property type="entry name" value="DUF7041"/>
</dbReference>
<reference evidence="2" key="1">
    <citation type="submission" date="2020-04" db="EMBL/GenBank/DDBJ databases">
        <authorList>
            <person name="Alioto T."/>
            <person name="Alioto T."/>
            <person name="Gomez Garrido J."/>
        </authorList>
    </citation>
    <scope>NUCLEOTIDE SEQUENCE</scope>
    <source>
        <strain evidence="2">A484AB</strain>
    </source>
</reference>
<keyword evidence="3" id="KW-1185">Reference proteome</keyword>
<protein>
    <recommendedName>
        <fullName evidence="1">DUF7041 domain-containing protein</fullName>
    </recommendedName>
</protein>
<evidence type="ECO:0000259" key="1">
    <source>
        <dbReference type="Pfam" id="PF23055"/>
    </source>
</evidence>
<dbReference type="Pfam" id="PF23055">
    <property type="entry name" value="DUF7041"/>
    <property type="match status" value="1"/>
</dbReference>
<evidence type="ECO:0000313" key="3">
    <source>
        <dbReference type="Proteomes" id="UP001152795"/>
    </source>
</evidence>
<feature type="non-terminal residue" evidence="2">
    <location>
        <position position="1"/>
    </location>
</feature>
<evidence type="ECO:0000313" key="2">
    <source>
        <dbReference type="EMBL" id="CAB4046160.1"/>
    </source>
</evidence>
<proteinExistence type="predicted"/>
<dbReference type="AlphaFoldDB" id="A0A6S7KVR9"/>
<gene>
    <name evidence="2" type="ORF">PACLA_8A015559</name>
</gene>